<evidence type="ECO:0000313" key="5">
    <source>
        <dbReference type="Proteomes" id="UP000263402"/>
    </source>
</evidence>
<feature type="coiled-coil region" evidence="1">
    <location>
        <begin position="385"/>
        <end position="412"/>
    </location>
</feature>
<feature type="transmembrane region" description="Helical" evidence="3">
    <location>
        <begin position="731"/>
        <end position="755"/>
    </location>
</feature>
<reference evidence="4 5" key="1">
    <citation type="submission" date="2018-07" db="EMBL/GenBank/DDBJ databases">
        <authorList>
            <person name="Washington J.M."/>
            <person name="Stoner K.N."/>
            <person name="Veracka M."/>
            <person name="Ewers R.M."/>
            <person name="Paschalis M.I."/>
            <person name="Maciver D.B."/>
            <person name="Nichols C.D."/>
            <person name="Santiago X."/>
            <person name="Osorio S.M."/>
            <person name="Scaff D.S."/>
            <person name="Mercado F.J."/>
            <person name="Tamondong K.G."/>
            <person name="Nicholson R.L."/>
            <person name="Antonucci M.K."/>
            <person name="Anger G.K."/>
            <person name="Petit-Frere T."/>
            <person name="Garlena R.A."/>
            <person name="Russell D.A."/>
            <person name="Pope W.H."/>
            <person name="Jacobs-Sera D."/>
            <person name="Hatfull G.F."/>
        </authorList>
    </citation>
    <scope>NUCLEOTIDE SEQUENCE [LARGE SCALE GENOMIC DNA]</scope>
</reference>
<dbReference type="RefSeq" id="YP_010098192.1">
    <property type="nucleotide sequence ID" value="NC_055765.1"/>
</dbReference>
<feature type="transmembrane region" description="Helical" evidence="3">
    <location>
        <begin position="193"/>
        <end position="214"/>
    </location>
</feature>
<feature type="transmembrane region" description="Helical" evidence="3">
    <location>
        <begin position="701"/>
        <end position="725"/>
    </location>
</feature>
<feature type="transmembrane region" description="Helical" evidence="3">
    <location>
        <begin position="951"/>
        <end position="968"/>
    </location>
</feature>
<feature type="transmembrane region" description="Helical" evidence="3">
    <location>
        <begin position="767"/>
        <end position="793"/>
    </location>
</feature>
<keyword evidence="3" id="KW-1133">Transmembrane helix</keyword>
<feature type="region of interest" description="Disordered" evidence="2">
    <location>
        <begin position="1626"/>
        <end position="1705"/>
    </location>
</feature>
<evidence type="ECO:0000256" key="1">
    <source>
        <dbReference type="SAM" id="Coils"/>
    </source>
</evidence>
<feature type="compositionally biased region" description="Pro residues" evidence="2">
    <location>
        <begin position="1640"/>
        <end position="1654"/>
    </location>
</feature>
<protein>
    <submittedName>
        <fullName evidence="4">Tape measure protein</fullName>
    </submittedName>
</protein>
<dbReference type="GeneID" id="65115862"/>
<gene>
    <name evidence="4" type="primary">29</name>
    <name evidence="4" type="ORF">SEA_TILLYBOBJOE_29</name>
</gene>
<feature type="transmembrane region" description="Helical" evidence="3">
    <location>
        <begin position="220"/>
        <end position="240"/>
    </location>
</feature>
<keyword evidence="3" id="KW-0472">Membrane</keyword>
<feature type="transmembrane region" description="Helical" evidence="3">
    <location>
        <begin position="1052"/>
        <end position="1075"/>
    </location>
</feature>
<keyword evidence="3" id="KW-0812">Transmembrane</keyword>
<name>A0A385DSA4_9CAUD</name>
<feature type="transmembrane region" description="Helical" evidence="3">
    <location>
        <begin position="799"/>
        <end position="818"/>
    </location>
</feature>
<evidence type="ECO:0000313" key="4">
    <source>
        <dbReference type="EMBL" id="AXQ62261.1"/>
    </source>
</evidence>
<keyword evidence="1" id="KW-0175">Coiled coil</keyword>
<evidence type="ECO:0000256" key="3">
    <source>
        <dbReference type="SAM" id="Phobius"/>
    </source>
</evidence>
<feature type="transmembrane region" description="Helical" evidence="3">
    <location>
        <begin position="825"/>
        <end position="852"/>
    </location>
</feature>
<accession>A0A385DSA4</accession>
<feature type="transmembrane region" description="Helical" evidence="3">
    <location>
        <begin position="1022"/>
        <end position="1045"/>
    </location>
</feature>
<feature type="transmembrane region" description="Helical" evidence="3">
    <location>
        <begin position="997"/>
        <end position="1016"/>
    </location>
</feature>
<proteinExistence type="predicted"/>
<feature type="transmembrane region" description="Helical" evidence="3">
    <location>
        <begin position="670"/>
        <end position="689"/>
    </location>
</feature>
<organism evidence="4 5">
    <name type="scientific">Gordonia phage TillyBobJoe</name>
    <dbReference type="NCBI Taxonomy" id="2301560"/>
    <lineage>
        <taxon>Viruses</taxon>
        <taxon>Duplodnaviria</taxon>
        <taxon>Heunggongvirae</taxon>
        <taxon>Uroviricota</taxon>
        <taxon>Caudoviricetes</taxon>
        <taxon>Stackebrandtviridae</taxon>
        <taxon>Frickvirinae</taxon>
        <taxon>Wizardvirus</taxon>
        <taxon>Wizardvirus tillybobjoe</taxon>
    </lineage>
</organism>
<feature type="transmembrane region" description="Helical" evidence="3">
    <location>
        <begin position="643"/>
        <end position="664"/>
    </location>
</feature>
<dbReference type="EMBL" id="MH669015">
    <property type="protein sequence ID" value="AXQ62261.1"/>
    <property type="molecule type" value="Genomic_DNA"/>
</dbReference>
<dbReference type="Proteomes" id="UP000263402">
    <property type="component" value="Segment"/>
</dbReference>
<evidence type="ECO:0000256" key="2">
    <source>
        <dbReference type="SAM" id="MobiDB-lite"/>
    </source>
</evidence>
<dbReference type="KEGG" id="vg:65115862"/>
<keyword evidence="5" id="KW-1185">Reference proteome</keyword>
<feature type="transmembrane region" description="Helical" evidence="3">
    <location>
        <begin position="858"/>
        <end position="886"/>
    </location>
</feature>
<sequence length="1844" mass="192236">MTSPGGEWAKARVGVELDWSNVDQELRQKLERSTLIASRAAQRHLDNLRRSAEVTFTRMGQSYSRQTDGMVRNTQTTVARINAQLQRIRDVRVTATLSIDSSGALAELKRVHGTLQAWLNANPLTVRVGVDTARSMASLQATHIAMQSWLQANPLEVDVRANSRGLAGGRGGIQSLTRGITSALGSVAKWTTILAGATMAAGAALPVIAALGAALASVGVAAGGAGIAGIAAAATGFAALKTGLSGVGEAFSALGEASASGGGAAVDNAKQVRDAQRDLTNAIEDERDAQKDVGRARDDARRKLRDLDLELRGAALSEKEAAIDLADARDELARGDFKSSREKQKAVLAVQKAELRLTEIQRGNGDLIKDTNEQRRKGVEGSDEVVDAQKRLKDATESVQRAQEAVAEAQKGAAGGGGVDKAAQAMAKLSPKAREFVLAIQAVKPAWAGMKREVQDSLFANLAAQMQPLTDNYVPLLGSALVGVTRGFNEGALAALGFLNSTRGLGVMSTLLGTSSNMAGNFGRAIGELIPGLAAVGAGAGQVFSPMTDGLAGATRGFSEMLIKAQESGRMADYFRDAVAVAKQFGQVLSELGSIIGGVFNAAGTAAGGNFLGGLQASLSTISEWVNGPGQSALVSFFESMSAGMGAVLPILLQLAGIIGTTIAPALSDLLVQIAPAVGGFVTALGEGLKAIAPAMGPLGTAISAIFTALGPVMPVLGQLIATFVELAGPIIGALAQALGPVLVTVGNALIVLLQALMPAVQPLSEYFVALGPVIGQLASMIGGALGAALQVIVPAMTLWWKLVAALLPVFTGLLQMLQPFTTAIGALAGAVLVAYGAFKVFRMVSTIISVVRTAWTLLSLAFTASPIGMIITAIAALAAGLYLFFTKTETGRALWDKIWGSIKATWDVVWGALKVGFEKLGEIAKWLWENALQPAFSAIGKAIGWVKDHWEIFAAVLGGPIGILVALQSKFGVVSTVIQALGTVITWLWQNVIQPAFSFIGTIIGGVWNVVKFIFNSWMTIFRAVGAVVMWLWNNVVTPAFNAIKTIITTWWSGVQIVFGFFRDILVTVGGWVWDMVGKVVGFFTSLAEGIREKATLAKDWVVEKFSLVIDFFRGLPSKIREFADRIWEPIKTAAKAVFNSIARLWNNTVGKISITTPDWLKHVPGVGKSIAGKTFSMPKIPEMRYGGTVRGKGTATSDSILSWLSNGEFVSPAHAVNARTLPLLEAMRSGWTPPAWLTGAALGSGLPGFAGGGPLLTQEEVARMGGGTVNRSLAEAVRRQFPDVKITSAKTDHFDDGGYHPKGMALDLDNRDDVAAWLFANRKALDLGQIIYGGGDGQWNYYNIGGTEASGKDAIPIYGSDVVFGQHSDHIHTMANKEVPATALGAGPRPGFDTGTGTGTAPGGLGGGGGASTPIGSGLGASWGNSGGQSAFNSAAEADKGGVIPVWVENWPAALGGGGGGAGAPTSLGGGDPSALPAGAGGGGAVPAGAGVGKLTRASSKDEVGEAIYWEARKRGYSHEDAIKIMSTGLQESGLDPEAVSDNGLWHGVYQQDGSYPGRDDPNKNIAEFFNRLDKKRQDPGASKDMWKNIFWLQQAPGIDTAEGAYSGGRQAYLDEIQSQQAEAKRIADAAAAKAPKNPAPAPAPAPAPDPTASPTDVAPVTPSDTPTLTPSEDPGNGYNVGQGEGDQKKRAPQEYTIGGGTLSSQLGGLVKTALHNGIDDFIAANPGLLGNYDNTEGTSLGDRAGGVASSAISGQLGSALGVFGMDIQPPILDAVGAYMQDNPRDKGENGTATKKDLIDLAQAIIQGQPLQVNVYNPQDGDDVVRKVDQDRRRRMKRYVNK</sequence>